<evidence type="ECO:0000256" key="10">
    <source>
        <dbReference type="PIRNR" id="PIRNR010130"/>
    </source>
</evidence>
<comment type="similarity">
    <text evidence="2 10">Belongs to the PduL family.</text>
</comment>
<dbReference type="GO" id="GO:0016747">
    <property type="term" value="F:acyltransferase activity, transferring groups other than amino-acyl groups"/>
    <property type="evidence" value="ECO:0007669"/>
    <property type="project" value="InterPro"/>
</dbReference>
<comment type="cofactor">
    <cofactor evidence="1">
        <name>Zn(2+)</name>
        <dbReference type="ChEBI" id="CHEBI:29105"/>
    </cofactor>
</comment>
<evidence type="ECO:0000256" key="4">
    <source>
        <dbReference type="ARBA" id="ARBA00020837"/>
    </source>
</evidence>
<dbReference type="PANTHER" id="PTHR39453:SF1">
    <property type="entry name" value="PHOSPHATE PROPANOYLTRANSFERASE"/>
    <property type="match status" value="1"/>
</dbReference>
<keyword evidence="13" id="KW-1185">Reference proteome</keyword>
<dbReference type="Pfam" id="PF06130">
    <property type="entry name" value="PTAC"/>
    <property type="match status" value="1"/>
</dbReference>
<dbReference type="PANTHER" id="PTHR39453">
    <property type="entry name" value="PHOSPHATE PROPANOYLTRANSFERASE"/>
    <property type="match status" value="1"/>
</dbReference>
<evidence type="ECO:0000256" key="1">
    <source>
        <dbReference type="ARBA" id="ARBA00001947"/>
    </source>
</evidence>
<dbReference type="Proteomes" id="UP000836597">
    <property type="component" value="Chromosome"/>
</dbReference>
<gene>
    <name evidence="11" type="ORF">DEACI_1967</name>
    <name evidence="12" type="ORF">DEACI_3269</name>
</gene>
<dbReference type="InterPro" id="IPR008300">
    <property type="entry name" value="PTAC"/>
</dbReference>
<comment type="catalytic activity">
    <reaction evidence="9 10">
        <text>propanoyl-CoA + phosphate = propanoyl phosphate + CoA</text>
        <dbReference type="Rhea" id="RHEA:28046"/>
        <dbReference type="ChEBI" id="CHEBI:43474"/>
        <dbReference type="ChEBI" id="CHEBI:57287"/>
        <dbReference type="ChEBI" id="CHEBI:57392"/>
        <dbReference type="ChEBI" id="CHEBI:58933"/>
        <dbReference type="EC" id="2.3.1.222"/>
    </reaction>
</comment>
<evidence type="ECO:0000256" key="5">
    <source>
        <dbReference type="ARBA" id="ARBA00022679"/>
    </source>
</evidence>
<accession>A0A8S0WY57</accession>
<dbReference type="Proteomes" id="UP001071230">
    <property type="component" value="Unassembled WGS sequence"/>
</dbReference>
<dbReference type="EMBL" id="CDGJ01000095">
    <property type="protein sequence ID" value="CEJ08789.1"/>
    <property type="molecule type" value="Genomic_DNA"/>
</dbReference>
<keyword evidence="8 10" id="KW-0012">Acyltransferase</keyword>
<name>A0A8S0WY57_9FIRM</name>
<dbReference type="KEGG" id="aacx:DEACI_1967"/>
<comment type="function">
    <text evidence="10">Involved in 1,2-propanediol (1,2-PD) degradation by catalyzing the conversion of propanoyl-CoA to propanoyl-phosphate.</text>
</comment>
<dbReference type="GO" id="GO:0046872">
    <property type="term" value="F:metal ion binding"/>
    <property type="evidence" value="ECO:0007669"/>
    <property type="project" value="UniProtKB-KW"/>
</dbReference>
<sequence>MDQATLVEYIAREVLAHLNPLSGGAWAVERQALAAKGVPVAVSVRHIHLAQPEIDILFGPGYALHKQRDLYQPGEFAAEEVVTLVGPRLRSLSNVRVLGPVRKRTQVEISRTDAITLGLKVPVRPSGQLKGAATLTLVGPRGSITLPECCIVANRHIHISTVQARTWGLRDDQRVSVSVRSERPAVLGDVQIRVADTFKLVMHIDTDDANAVGLTCGSTVEITDGE</sequence>
<keyword evidence="5 10" id="KW-0808">Transferase</keyword>
<organism evidence="11">
    <name type="scientific">Acididesulfobacillus acetoxydans</name>
    <dbReference type="NCBI Taxonomy" id="1561005"/>
    <lineage>
        <taxon>Bacteria</taxon>
        <taxon>Bacillati</taxon>
        <taxon>Bacillota</taxon>
        <taxon>Clostridia</taxon>
        <taxon>Eubacteriales</taxon>
        <taxon>Peptococcaceae</taxon>
        <taxon>Acididesulfobacillus</taxon>
    </lineage>
</organism>
<evidence type="ECO:0000313" key="13">
    <source>
        <dbReference type="Proteomes" id="UP001071230"/>
    </source>
</evidence>
<evidence type="ECO:0000313" key="12">
    <source>
        <dbReference type="EMBL" id="CEJ08789.1"/>
    </source>
</evidence>
<evidence type="ECO:0000256" key="7">
    <source>
        <dbReference type="ARBA" id="ARBA00022833"/>
    </source>
</evidence>
<reference evidence="11" key="2">
    <citation type="submission" date="2020-01" db="EMBL/GenBank/DDBJ databases">
        <authorList>
            <person name="Hornung B."/>
        </authorList>
    </citation>
    <scope>NUCLEOTIDE SEQUENCE</scope>
    <source>
        <strain evidence="11">PacBioINE</strain>
    </source>
</reference>
<evidence type="ECO:0000256" key="2">
    <source>
        <dbReference type="ARBA" id="ARBA00007342"/>
    </source>
</evidence>
<dbReference type="EC" id="2.3.1.222" evidence="3 10"/>
<reference evidence="12" key="1">
    <citation type="submission" date="2014-11" db="EMBL/GenBank/DDBJ databases">
        <authorList>
            <person name="Hornung B.V."/>
        </authorList>
    </citation>
    <scope>NUCLEOTIDE SEQUENCE</scope>
    <source>
        <strain evidence="12">INE</strain>
    </source>
</reference>
<dbReference type="AlphaFoldDB" id="A0A8S0WY57"/>
<proteinExistence type="inferred from homology"/>
<evidence type="ECO:0000256" key="3">
    <source>
        <dbReference type="ARBA" id="ARBA00012206"/>
    </source>
</evidence>
<dbReference type="EMBL" id="LR746496">
    <property type="protein sequence ID" value="CAA7601301.1"/>
    <property type="molecule type" value="Genomic_DNA"/>
</dbReference>
<dbReference type="PIRSF" id="PIRSF010130">
    <property type="entry name" value="PduL"/>
    <property type="match status" value="1"/>
</dbReference>
<evidence type="ECO:0000313" key="11">
    <source>
        <dbReference type="EMBL" id="CAA7601301.1"/>
    </source>
</evidence>
<evidence type="ECO:0000256" key="6">
    <source>
        <dbReference type="ARBA" id="ARBA00022723"/>
    </source>
</evidence>
<evidence type="ECO:0000256" key="8">
    <source>
        <dbReference type="ARBA" id="ARBA00023315"/>
    </source>
</evidence>
<keyword evidence="6" id="KW-0479">Metal-binding</keyword>
<evidence type="ECO:0000256" key="9">
    <source>
        <dbReference type="ARBA" id="ARBA00047589"/>
    </source>
</evidence>
<dbReference type="RefSeq" id="WP_240984853.1">
    <property type="nucleotide sequence ID" value="NZ_CDGJ01000095.1"/>
</dbReference>
<keyword evidence="7" id="KW-0862">Zinc</keyword>
<comment type="pathway">
    <text evidence="10">Polyol metabolism; 1,2-propanediol degradation.</text>
</comment>
<dbReference type="NCBIfam" id="NF011652">
    <property type="entry name" value="PRK15070.1"/>
    <property type="match status" value="1"/>
</dbReference>
<protein>
    <recommendedName>
        <fullName evidence="4 10">Phosphate propanoyltransferase</fullName>
        <ecNumber evidence="3 10">2.3.1.222</ecNumber>
    </recommendedName>
</protein>